<keyword evidence="1" id="KW-0560">Oxidoreductase</keyword>
<sequence length="136" mass="15079">KMKKNPIIFALANPEPEIKPELAMECGVRIIATGRSDYPNQVNNVLAFPGIFRGALDARAIEINTEMKLAAVKAISEIVSDNIKEDYIIPKPFDRRVLPAVAVSVARAAMETGNTRGEVDLEFIEKKAKKIMENRL</sequence>
<dbReference type="PANTHER" id="PTHR43237:SF4">
    <property type="entry name" value="NADP-DEPENDENT MALIC ENZYME"/>
    <property type="match status" value="1"/>
</dbReference>
<protein>
    <recommendedName>
        <fullName evidence="2">Malic enzyme NAD-binding domain-containing protein</fullName>
    </recommendedName>
</protein>
<dbReference type="Gene3D" id="3.40.50.720">
    <property type="entry name" value="NAD(P)-binding Rossmann-like Domain"/>
    <property type="match status" value="1"/>
</dbReference>
<dbReference type="SMART" id="SM00919">
    <property type="entry name" value="Malic_M"/>
    <property type="match status" value="1"/>
</dbReference>
<proteinExistence type="predicted"/>
<dbReference type="InterPro" id="IPR051674">
    <property type="entry name" value="Malate_Decarboxylase"/>
</dbReference>
<accession>X1TC00</accession>
<comment type="caution">
    <text evidence="3">The sequence shown here is derived from an EMBL/GenBank/DDBJ whole genome shotgun (WGS) entry which is preliminary data.</text>
</comment>
<dbReference type="GO" id="GO:0051287">
    <property type="term" value="F:NAD binding"/>
    <property type="evidence" value="ECO:0007669"/>
    <property type="project" value="InterPro"/>
</dbReference>
<evidence type="ECO:0000259" key="2">
    <source>
        <dbReference type="SMART" id="SM00919"/>
    </source>
</evidence>
<feature type="non-terminal residue" evidence="3">
    <location>
        <position position="1"/>
    </location>
</feature>
<dbReference type="InterPro" id="IPR012302">
    <property type="entry name" value="Malic_NAD-bd"/>
</dbReference>
<evidence type="ECO:0000256" key="1">
    <source>
        <dbReference type="ARBA" id="ARBA00023002"/>
    </source>
</evidence>
<dbReference type="AlphaFoldDB" id="X1TC00"/>
<dbReference type="PANTHER" id="PTHR43237">
    <property type="entry name" value="NADP-DEPENDENT MALIC ENZYME"/>
    <property type="match status" value="1"/>
</dbReference>
<reference evidence="3" key="1">
    <citation type="journal article" date="2014" name="Front. Microbiol.">
        <title>High frequency of phylogenetically diverse reductive dehalogenase-homologous genes in deep subseafloor sedimentary metagenomes.</title>
        <authorList>
            <person name="Kawai M."/>
            <person name="Futagami T."/>
            <person name="Toyoda A."/>
            <person name="Takaki Y."/>
            <person name="Nishi S."/>
            <person name="Hori S."/>
            <person name="Arai W."/>
            <person name="Tsubouchi T."/>
            <person name="Morono Y."/>
            <person name="Uchiyama I."/>
            <person name="Ito T."/>
            <person name="Fujiyama A."/>
            <person name="Inagaki F."/>
            <person name="Takami H."/>
        </authorList>
    </citation>
    <scope>NUCLEOTIDE SEQUENCE</scope>
    <source>
        <strain evidence="3">Expedition CK06-06</strain>
    </source>
</reference>
<gene>
    <name evidence="3" type="ORF">S12H4_20710</name>
</gene>
<dbReference type="InterPro" id="IPR036291">
    <property type="entry name" value="NAD(P)-bd_dom_sf"/>
</dbReference>
<organism evidence="3">
    <name type="scientific">marine sediment metagenome</name>
    <dbReference type="NCBI Taxonomy" id="412755"/>
    <lineage>
        <taxon>unclassified sequences</taxon>
        <taxon>metagenomes</taxon>
        <taxon>ecological metagenomes</taxon>
    </lineage>
</organism>
<feature type="domain" description="Malic enzyme NAD-binding" evidence="2">
    <location>
        <begin position="1"/>
        <end position="110"/>
    </location>
</feature>
<dbReference type="SUPFAM" id="SSF51735">
    <property type="entry name" value="NAD(P)-binding Rossmann-fold domains"/>
    <property type="match status" value="1"/>
</dbReference>
<dbReference type="GO" id="GO:0016491">
    <property type="term" value="F:oxidoreductase activity"/>
    <property type="evidence" value="ECO:0007669"/>
    <property type="project" value="UniProtKB-KW"/>
</dbReference>
<dbReference type="Pfam" id="PF03949">
    <property type="entry name" value="Malic_M"/>
    <property type="match status" value="1"/>
</dbReference>
<dbReference type="EMBL" id="BARW01010542">
    <property type="protein sequence ID" value="GAI77534.1"/>
    <property type="molecule type" value="Genomic_DNA"/>
</dbReference>
<evidence type="ECO:0000313" key="3">
    <source>
        <dbReference type="EMBL" id="GAI77534.1"/>
    </source>
</evidence>
<name>X1TC00_9ZZZZ</name>